<proteinExistence type="inferred from homology"/>
<keyword evidence="3" id="KW-1003">Cell membrane</keyword>
<dbReference type="InterPro" id="IPR003593">
    <property type="entry name" value="AAA+_ATPase"/>
</dbReference>
<evidence type="ECO:0000256" key="3">
    <source>
        <dbReference type="ARBA" id="ARBA00022475"/>
    </source>
</evidence>
<dbReference type="PROSITE" id="PS00211">
    <property type="entry name" value="ABC_TRANSPORTER_1"/>
    <property type="match status" value="1"/>
</dbReference>
<evidence type="ECO:0000256" key="8">
    <source>
        <dbReference type="ARBA" id="ARBA00022989"/>
    </source>
</evidence>
<organism evidence="14 15">
    <name type="scientific">Nonomuraea cavernae</name>
    <dbReference type="NCBI Taxonomy" id="2045107"/>
    <lineage>
        <taxon>Bacteria</taxon>
        <taxon>Bacillati</taxon>
        <taxon>Actinomycetota</taxon>
        <taxon>Actinomycetes</taxon>
        <taxon>Streptosporangiales</taxon>
        <taxon>Streptosporangiaceae</taxon>
        <taxon>Nonomuraea</taxon>
    </lineage>
</organism>
<feature type="domain" description="ABC transmembrane type-1" evidence="13">
    <location>
        <begin position="44"/>
        <end position="322"/>
    </location>
</feature>
<evidence type="ECO:0000256" key="11">
    <source>
        <dbReference type="SAM" id="Phobius"/>
    </source>
</evidence>
<keyword evidence="8 11" id="KW-1133">Transmembrane helix</keyword>
<protein>
    <submittedName>
        <fullName evidence="14">Multidrug ABC transporter permease</fullName>
    </submittedName>
</protein>
<evidence type="ECO:0000313" key="15">
    <source>
        <dbReference type="Proteomes" id="UP000646523"/>
    </source>
</evidence>
<name>A0A918DP87_9ACTN</name>
<dbReference type="SUPFAM" id="SSF52540">
    <property type="entry name" value="P-loop containing nucleoside triphosphate hydrolases"/>
    <property type="match status" value="1"/>
</dbReference>
<dbReference type="InterPro" id="IPR003439">
    <property type="entry name" value="ABC_transporter-like_ATP-bd"/>
</dbReference>
<dbReference type="GO" id="GO:0016887">
    <property type="term" value="F:ATP hydrolysis activity"/>
    <property type="evidence" value="ECO:0007669"/>
    <property type="project" value="InterPro"/>
</dbReference>
<dbReference type="InterPro" id="IPR011527">
    <property type="entry name" value="ABC1_TM_dom"/>
</dbReference>
<feature type="transmembrane region" description="Helical" evidence="11">
    <location>
        <begin position="261"/>
        <end position="284"/>
    </location>
</feature>
<comment type="similarity">
    <text evidence="10">Belongs to the ABC transporter superfamily. Siderophore-Fe(3+) uptake transporter (SIUT) (TC 3.A.1.21) family.</text>
</comment>
<feature type="transmembrane region" description="Helical" evidence="11">
    <location>
        <begin position="69"/>
        <end position="91"/>
    </location>
</feature>
<comment type="caution">
    <text evidence="14">The sequence shown here is derived from an EMBL/GenBank/DDBJ whole genome shotgun (WGS) entry which is preliminary data.</text>
</comment>
<dbReference type="InterPro" id="IPR036640">
    <property type="entry name" value="ABC1_TM_sf"/>
</dbReference>
<feature type="transmembrane region" description="Helical" evidence="11">
    <location>
        <begin position="296"/>
        <end position="316"/>
    </location>
</feature>
<keyword evidence="15" id="KW-1185">Reference proteome</keyword>
<evidence type="ECO:0000256" key="5">
    <source>
        <dbReference type="ARBA" id="ARBA00022692"/>
    </source>
</evidence>
<evidence type="ECO:0000259" key="12">
    <source>
        <dbReference type="PROSITE" id="PS50893"/>
    </source>
</evidence>
<dbReference type="PANTHER" id="PTHR43394:SF1">
    <property type="entry name" value="ATP-BINDING CASSETTE SUB-FAMILY B MEMBER 10, MITOCHONDRIAL"/>
    <property type="match status" value="1"/>
</dbReference>
<dbReference type="SMART" id="SM00382">
    <property type="entry name" value="AAA"/>
    <property type="match status" value="1"/>
</dbReference>
<evidence type="ECO:0000256" key="4">
    <source>
        <dbReference type="ARBA" id="ARBA00022519"/>
    </source>
</evidence>
<keyword evidence="2" id="KW-0813">Transport</keyword>
<dbReference type="EMBL" id="BMNH01000024">
    <property type="protein sequence ID" value="GGO78152.1"/>
    <property type="molecule type" value="Genomic_DNA"/>
</dbReference>
<evidence type="ECO:0000256" key="9">
    <source>
        <dbReference type="ARBA" id="ARBA00023136"/>
    </source>
</evidence>
<evidence type="ECO:0000256" key="10">
    <source>
        <dbReference type="ARBA" id="ARBA00023455"/>
    </source>
</evidence>
<dbReference type="InterPro" id="IPR027417">
    <property type="entry name" value="P-loop_NTPase"/>
</dbReference>
<dbReference type="FunFam" id="3.40.50.300:FF:000221">
    <property type="entry name" value="Multidrug ABC transporter ATP-binding protein"/>
    <property type="match status" value="1"/>
</dbReference>
<dbReference type="InterPro" id="IPR017871">
    <property type="entry name" value="ABC_transporter-like_CS"/>
</dbReference>
<dbReference type="GO" id="GO:0015421">
    <property type="term" value="F:ABC-type oligopeptide transporter activity"/>
    <property type="evidence" value="ECO:0007669"/>
    <property type="project" value="TreeGrafter"/>
</dbReference>
<dbReference type="PANTHER" id="PTHR43394">
    <property type="entry name" value="ATP-DEPENDENT PERMEASE MDL1, MITOCHONDRIAL"/>
    <property type="match status" value="1"/>
</dbReference>
<evidence type="ECO:0000256" key="7">
    <source>
        <dbReference type="ARBA" id="ARBA00022840"/>
    </source>
</evidence>
<evidence type="ECO:0000256" key="6">
    <source>
        <dbReference type="ARBA" id="ARBA00022741"/>
    </source>
</evidence>
<gene>
    <name evidence="14" type="ORF">GCM10012289_59490</name>
</gene>
<sequence length="619" mass="66395">MSAGRAATGDARPGRRELLVSGAKALRLVWRAAPGQLAGFSAITLAGGVVPVVAAWLTKIVLDRLVAPGPIGAVVGLAIGLACVGVVNAVLPQLGQYLQSEVDRRVGLRAQDELFAAVERFVGLGRFEEPAFLDRLRLAQHSARSPGQIAGAMFGLGRDAVTLVGFVASLALISPLFTVIVLVAAAPALVIELRISRQRAETMLRIEPAERWRFFYSELLTTVEAAKEIRLFDLGGYLRGRMNSQLRQTNHAHRVLDRRELGAQGALALLAALVSGGGLIWILVSAGRGGFTVGDVSVFVAAVAGVQGALNGLVHATAETHRLLLMFGHYTAVTGAGRDLPSPATPRELRPLRDGIELRDVWFRYSDDHPWVLRGINLSIPRGATVALVGRNGAGKSTLVKLLCRFYDPTKGAILWDGVDIRDVPIDRLRARIGAVFQDFMAYDFSAADNIAVGDLTARGDQGRIEAAARHAGIHDTVTELPRGYDTLLTRMFSSDSIDGDPQTGVTLSGGQWQRLALARALVRDERDLMILDEPSAGLDAEAEHDIHTRLRRLRAGRTNVLITHRLGAVREADVIVVLSGDEIVEQGDHARLLAADGVYARMFTLQAAGYAALSGEPG</sequence>
<keyword evidence="6" id="KW-0547">Nucleotide-binding</keyword>
<keyword evidence="5 11" id="KW-0812">Transmembrane</keyword>
<evidence type="ECO:0000259" key="13">
    <source>
        <dbReference type="PROSITE" id="PS50929"/>
    </source>
</evidence>
<feature type="domain" description="ABC transporter" evidence="12">
    <location>
        <begin position="356"/>
        <end position="606"/>
    </location>
</feature>
<accession>A0A918DP87</accession>
<dbReference type="GO" id="GO:0005886">
    <property type="term" value="C:plasma membrane"/>
    <property type="evidence" value="ECO:0007669"/>
    <property type="project" value="UniProtKB-SubCell"/>
</dbReference>
<keyword evidence="9 11" id="KW-0472">Membrane</keyword>
<evidence type="ECO:0000313" key="14">
    <source>
        <dbReference type="EMBL" id="GGO78152.1"/>
    </source>
</evidence>
<dbReference type="Gene3D" id="3.40.50.300">
    <property type="entry name" value="P-loop containing nucleotide triphosphate hydrolases"/>
    <property type="match status" value="1"/>
</dbReference>
<dbReference type="Gene3D" id="1.20.1560.10">
    <property type="entry name" value="ABC transporter type 1, transmembrane domain"/>
    <property type="match status" value="1"/>
</dbReference>
<dbReference type="InterPro" id="IPR039421">
    <property type="entry name" value="Type_1_exporter"/>
</dbReference>
<dbReference type="RefSeq" id="WP_189127509.1">
    <property type="nucleotide sequence ID" value="NZ_BMNH01000024.1"/>
</dbReference>
<keyword evidence="7" id="KW-0067">ATP-binding</keyword>
<dbReference type="Proteomes" id="UP000646523">
    <property type="component" value="Unassembled WGS sequence"/>
</dbReference>
<feature type="transmembrane region" description="Helical" evidence="11">
    <location>
        <begin position="163"/>
        <end position="191"/>
    </location>
</feature>
<evidence type="ECO:0000256" key="2">
    <source>
        <dbReference type="ARBA" id="ARBA00022448"/>
    </source>
</evidence>
<dbReference type="GO" id="GO:0005524">
    <property type="term" value="F:ATP binding"/>
    <property type="evidence" value="ECO:0007669"/>
    <property type="project" value="UniProtKB-KW"/>
</dbReference>
<dbReference type="AlphaFoldDB" id="A0A918DP87"/>
<dbReference type="PROSITE" id="PS50929">
    <property type="entry name" value="ABC_TM1F"/>
    <property type="match status" value="1"/>
</dbReference>
<evidence type="ECO:0000256" key="1">
    <source>
        <dbReference type="ARBA" id="ARBA00004429"/>
    </source>
</evidence>
<comment type="subcellular location">
    <subcellularLocation>
        <location evidence="1">Cell inner membrane</location>
        <topology evidence="1">Multi-pass membrane protein</topology>
    </subcellularLocation>
</comment>
<dbReference type="PROSITE" id="PS50893">
    <property type="entry name" value="ABC_TRANSPORTER_2"/>
    <property type="match status" value="1"/>
</dbReference>
<dbReference type="SUPFAM" id="SSF90123">
    <property type="entry name" value="ABC transporter transmembrane region"/>
    <property type="match status" value="1"/>
</dbReference>
<dbReference type="Pfam" id="PF00005">
    <property type="entry name" value="ABC_tran"/>
    <property type="match status" value="1"/>
</dbReference>
<keyword evidence="4" id="KW-0997">Cell inner membrane</keyword>
<reference evidence="14" key="1">
    <citation type="journal article" date="2014" name="Int. J. Syst. Evol. Microbiol.">
        <title>Complete genome sequence of Corynebacterium casei LMG S-19264T (=DSM 44701T), isolated from a smear-ripened cheese.</title>
        <authorList>
            <consortium name="US DOE Joint Genome Institute (JGI-PGF)"/>
            <person name="Walter F."/>
            <person name="Albersmeier A."/>
            <person name="Kalinowski J."/>
            <person name="Ruckert C."/>
        </authorList>
    </citation>
    <scope>NUCLEOTIDE SEQUENCE</scope>
    <source>
        <strain evidence="14">CGMCC 4.7368</strain>
    </source>
</reference>
<reference evidence="14" key="2">
    <citation type="submission" date="2020-09" db="EMBL/GenBank/DDBJ databases">
        <authorList>
            <person name="Sun Q."/>
            <person name="Zhou Y."/>
        </authorList>
    </citation>
    <scope>NUCLEOTIDE SEQUENCE</scope>
    <source>
        <strain evidence="14">CGMCC 4.7368</strain>
    </source>
</reference>
<feature type="transmembrane region" description="Helical" evidence="11">
    <location>
        <begin position="37"/>
        <end position="57"/>
    </location>
</feature>